<sequence length="174" mass="19557">MPIIIYFSRKNENMLYGEIKNLSKGNTAVVASKIAKELNIEAAEIIPVKEYPESYQEAVDAAKKEKLDQARPAYRLTVPNLSDYNEIIMGYPNWWGTYPMIIASFLEDYDLTGKTIYPFCTHEGSALGSSIDDLKKSCPGAIIEQGLAIHGSKADRANKSVKHWVTWLILNKNK</sequence>
<keyword evidence="3" id="KW-1185">Reference proteome</keyword>
<reference evidence="3" key="1">
    <citation type="journal article" date="2019" name="Int. J. Syst. Evol. Microbiol.">
        <title>The Global Catalogue of Microorganisms (GCM) 10K type strain sequencing project: providing services to taxonomists for standard genome sequencing and annotation.</title>
        <authorList>
            <consortium name="The Broad Institute Genomics Platform"/>
            <consortium name="The Broad Institute Genome Sequencing Center for Infectious Disease"/>
            <person name="Wu L."/>
            <person name="Ma J."/>
        </authorList>
    </citation>
    <scope>NUCLEOTIDE SEQUENCE [LARGE SCALE GENOMIC DNA]</scope>
    <source>
        <strain evidence="3">CGMCC 1.7693</strain>
    </source>
</reference>
<dbReference type="InterPro" id="IPR008254">
    <property type="entry name" value="Flavodoxin/NO_synth"/>
</dbReference>
<name>A0ABQ2NRM3_9BACI</name>
<evidence type="ECO:0000259" key="1">
    <source>
        <dbReference type="Pfam" id="PF12682"/>
    </source>
</evidence>
<dbReference type="EMBL" id="BMLW01000002">
    <property type="protein sequence ID" value="GGP08861.1"/>
    <property type="molecule type" value="Genomic_DNA"/>
</dbReference>
<dbReference type="SUPFAM" id="SSF52218">
    <property type="entry name" value="Flavoproteins"/>
    <property type="match status" value="1"/>
</dbReference>
<proteinExistence type="predicted"/>
<accession>A0ABQ2NRM3</accession>
<dbReference type="RefSeq" id="WP_204799019.1">
    <property type="nucleotide sequence ID" value="NZ_BMLW01000002.1"/>
</dbReference>
<dbReference type="Pfam" id="PF12682">
    <property type="entry name" value="Flavodoxin_4"/>
    <property type="match status" value="1"/>
</dbReference>
<organism evidence="2 3">
    <name type="scientific">Oceanobacillus neutriphilus</name>
    <dbReference type="NCBI Taxonomy" id="531815"/>
    <lineage>
        <taxon>Bacteria</taxon>
        <taxon>Bacillati</taxon>
        <taxon>Bacillota</taxon>
        <taxon>Bacilli</taxon>
        <taxon>Bacillales</taxon>
        <taxon>Bacillaceae</taxon>
        <taxon>Oceanobacillus</taxon>
    </lineage>
</organism>
<dbReference type="PANTHER" id="PTHR39201:SF1">
    <property type="entry name" value="FLAVODOXIN-LIKE DOMAIN-CONTAINING PROTEIN"/>
    <property type="match status" value="1"/>
</dbReference>
<gene>
    <name evidence="2" type="ORF">GCM10011346_10870</name>
</gene>
<feature type="domain" description="Flavodoxin-like" evidence="1">
    <location>
        <begin position="24"/>
        <end position="165"/>
    </location>
</feature>
<protein>
    <submittedName>
        <fullName evidence="2">Flavodoxin</fullName>
    </submittedName>
</protein>
<evidence type="ECO:0000313" key="3">
    <source>
        <dbReference type="Proteomes" id="UP000641206"/>
    </source>
</evidence>
<dbReference type="Proteomes" id="UP000641206">
    <property type="component" value="Unassembled WGS sequence"/>
</dbReference>
<dbReference type="InterPro" id="IPR029039">
    <property type="entry name" value="Flavoprotein-like_sf"/>
</dbReference>
<evidence type="ECO:0000313" key="2">
    <source>
        <dbReference type="EMBL" id="GGP08861.1"/>
    </source>
</evidence>
<comment type="caution">
    <text evidence="2">The sequence shown here is derived from an EMBL/GenBank/DDBJ whole genome shotgun (WGS) entry which is preliminary data.</text>
</comment>
<dbReference type="PANTHER" id="PTHR39201">
    <property type="entry name" value="EXPORTED PROTEIN-RELATED"/>
    <property type="match status" value="1"/>
</dbReference>
<dbReference type="Gene3D" id="3.40.50.360">
    <property type="match status" value="1"/>
</dbReference>